<evidence type="ECO:0000256" key="1">
    <source>
        <dbReference type="ARBA" id="ARBA00004370"/>
    </source>
</evidence>
<dbReference type="Pfam" id="PF03717">
    <property type="entry name" value="PBP_dimer"/>
    <property type="match status" value="1"/>
</dbReference>
<dbReference type="InterPro" id="IPR036138">
    <property type="entry name" value="PBP_dimer_sf"/>
</dbReference>
<dbReference type="OrthoDB" id="2985542at2"/>
<evidence type="ECO:0000313" key="7">
    <source>
        <dbReference type="EMBL" id="KAA9005371.1"/>
    </source>
</evidence>
<protein>
    <submittedName>
        <fullName evidence="7">Penicillin-binding protein 2</fullName>
    </submittedName>
</protein>
<dbReference type="EMBL" id="VYKK01000008">
    <property type="protein sequence ID" value="KAA9005371.1"/>
    <property type="molecule type" value="Genomic_DNA"/>
</dbReference>
<sequence>MGQSERRHIAGLVILVGLVGLLAVRLAWVQFVLSRQVVPGGRYTLAKTAKVQSEREVVLDSGRGRLLDRSGRPLAGKTIWTAVFFPESGAAAGGPQGPDRAAADRKEALKRLAPLLGTTPAELEKRLAEEERPYVWREKGGRQPLALSPEQASAVRQTGFDGLAVLPWTRRYGGEPVGRQWQGYLSEAPRTDGRGADGGLRVPLNGSAGLERTLEPLLRGVGHTEVYARVDAEGKRIPGTGLTVRTPANPYYPLSLYTTIDLELQEEVERLARQAGVREGAVVVLDAATGDIAAMASLPLYNPNEVSPEGGEWNNRALQAAVPGSIFKIVTAAAALEAGLASPGEVFSCAPGQEKYGLKCPPSAGHGASMTLEQGFARSCNLVFAELADRLGGERLEAAALTLGLGRDIGWREPHALGLPELRPLGGEQAGRIFAAGSRRDAAACAQTAIGQRDAAVTPLQAANLVVTLLHGGEVTAPRILRRAVFASGQTLAELPRHGAPSPAGRISPRTASQVLRMMRAVVTEGTGRSLRGAAWPLAGKSGTAQTTVKGAPRNNQWFVGYGPADRPKYAAAVLVQNVAPDSPPAAAPLFGRIMDFLAEREKTAATAEV</sequence>
<evidence type="ECO:0000256" key="3">
    <source>
        <dbReference type="ARBA" id="ARBA00023136"/>
    </source>
</evidence>
<comment type="subcellular location">
    <subcellularLocation>
        <location evidence="1">Membrane</location>
    </subcellularLocation>
</comment>
<comment type="similarity">
    <text evidence="2">Belongs to the transpeptidase family.</text>
</comment>
<organism evidence="7 8">
    <name type="scientific">Paenibacillus spiritus</name>
    <dbReference type="NCBI Taxonomy" id="2496557"/>
    <lineage>
        <taxon>Bacteria</taxon>
        <taxon>Bacillati</taxon>
        <taxon>Bacillota</taxon>
        <taxon>Bacilli</taxon>
        <taxon>Bacillales</taxon>
        <taxon>Paenibacillaceae</taxon>
        <taxon>Paenibacillus</taxon>
    </lineage>
</organism>
<comment type="caution">
    <text evidence="7">The sequence shown here is derived from an EMBL/GenBank/DDBJ whole genome shotgun (WGS) entry which is preliminary data.</text>
</comment>
<evidence type="ECO:0000256" key="2">
    <source>
        <dbReference type="ARBA" id="ARBA00007171"/>
    </source>
</evidence>
<dbReference type="Gene3D" id="3.40.710.10">
    <property type="entry name" value="DD-peptidase/beta-lactamase superfamily"/>
    <property type="match status" value="1"/>
</dbReference>
<evidence type="ECO:0000313" key="8">
    <source>
        <dbReference type="Proteomes" id="UP000367750"/>
    </source>
</evidence>
<dbReference type="InterPro" id="IPR012338">
    <property type="entry name" value="Beta-lactam/transpept-like"/>
</dbReference>
<dbReference type="PANTHER" id="PTHR30627:SF24">
    <property type="entry name" value="PENICILLIN-BINDING PROTEIN 4B"/>
    <property type="match status" value="1"/>
</dbReference>
<proteinExistence type="inferred from homology"/>
<dbReference type="InterPro" id="IPR050515">
    <property type="entry name" value="Beta-lactam/transpept"/>
</dbReference>
<feature type="transmembrane region" description="Helical" evidence="4">
    <location>
        <begin position="12"/>
        <end position="33"/>
    </location>
</feature>
<feature type="domain" description="Penicillin-binding protein transpeptidase" evidence="5">
    <location>
        <begin position="280"/>
        <end position="596"/>
    </location>
</feature>
<evidence type="ECO:0000259" key="5">
    <source>
        <dbReference type="Pfam" id="PF00905"/>
    </source>
</evidence>
<evidence type="ECO:0000256" key="4">
    <source>
        <dbReference type="SAM" id="Phobius"/>
    </source>
</evidence>
<keyword evidence="4" id="KW-1133">Transmembrane helix</keyword>
<dbReference type="Proteomes" id="UP000367750">
    <property type="component" value="Unassembled WGS sequence"/>
</dbReference>
<reference evidence="7 8" key="1">
    <citation type="submission" date="2019-09" db="EMBL/GenBank/DDBJ databases">
        <title>Bacillus ochoae sp. nov., Paenibacillus whitsoniae sp. nov., Paenibacillus spiritus sp. nov. Isolated from the Mars Exploration Rover during spacecraft assembly.</title>
        <authorList>
            <person name="Seuylemezian A."/>
            <person name="Vaishampayan P."/>
        </authorList>
    </citation>
    <scope>NUCLEOTIDE SEQUENCE [LARGE SCALE GENOMIC DNA]</scope>
    <source>
        <strain evidence="7 8">MER_111</strain>
    </source>
</reference>
<dbReference type="InterPro" id="IPR001460">
    <property type="entry name" value="PCN-bd_Tpept"/>
</dbReference>
<dbReference type="SUPFAM" id="SSF56601">
    <property type="entry name" value="beta-lactamase/transpeptidase-like"/>
    <property type="match status" value="1"/>
</dbReference>
<dbReference type="SUPFAM" id="SSF56519">
    <property type="entry name" value="Penicillin binding protein dimerisation domain"/>
    <property type="match status" value="1"/>
</dbReference>
<keyword evidence="8" id="KW-1185">Reference proteome</keyword>
<dbReference type="InterPro" id="IPR005311">
    <property type="entry name" value="PBP_dimer"/>
</dbReference>
<keyword evidence="3 4" id="KW-0472">Membrane</keyword>
<dbReference type="GO" id="GO:0008658">
    <property type="term" value="F:penicillin binding"/>
    <property type="evidence" value="ECO:0007669"/>
    <property type="project" value="InterPro"/>
</dbReference>
<gene>
    <name evidence="7" type="ORF">F4V43_07825</name>
</gene>
<dbReference type="PANTHER" id="PTHR30627">
    <property type="entry name" value="PEPTIDOGLYCAN D,D-TRANSPEPTIDASE"/>
    <property type="match status" value="1"/>
</dbReference>
<dbReference type="AlphaFoldDB" id="A0A5J5GBJ2"/>
<dbReference type="Pfam" id="PF00905">
    <property type="entry name" value="Transpeptidase"/>
    <property type="match status" value="1"/>
</dbReference>
<dbReference type="GO" id="GO:0005886">
    <property type="term" value="C:plasma membrane"/>
    <property type="evidence" value="ECO:0007669"/>
    <property type="project" value="TreeGrafter"/>
</dbReference>
<accession>A0A5J5GBJ2</accession>
<dbReference type="RefSeq" id="WP_150457684.1">
    <property type="nucleotide sequence ID" value="NZ_VYKK01000008.1"/>
</dbReference>
<feature type="domain" description="Penicillin-binding protein dimerisation" evidence="6">
    <location>
        <begin position="61"/>
        <end position="237"/>
    </location>
</feature>
<dbReference type="Gene3D" id="3.90.1310.10">
    <property type="entry name" value="Penicillin-binding protein 2a (Domain 2)"/>
    <property type="match status" value="1"/>
</dbReference>
<dbReference type="GO" id="GO:0071972">
    <property type="term" value="F:peptidoglycan L,D-transpeptidase activity"/>
    <property type="evidence" value="ECO:0007669"/>
    <property type="project" value="TreeGrafter"/>
</dbReference>
<dbReference type="GO" id="GO:0071555">
    <property type="term" value="P:cell wall organization"/>
    <property type="evidence" value="ECO:0007669"/>
    <property type="project" value="TreeGrafter"/>
</dbReference>
<keyword evidence="4" id="KW-0812">Transmembrane</keyword>
<evidence type="ECO:0000259" key="6">
    <source>
        <dbReference type="Pfam" id="PF03717"/>
    </source>
</evidence>
<name>A0A5J5GBJ2_9BACL</name>